<dbReference type="AlphaFoldDB" id="A0A859DQZ9"/>
<dbReference type="KEGG" id="clf:GJQ69_01125"/>
<feature type="compositionally biased region" description="Acidic residues" evidence="1">
    <location>
        <begin position="131"/>
        <end position="144"/>
    </location>
</feature>
<dbReference type="Proteomes" id="UP000501316">
    <property type="component" value="Chromosome"/>
</dbReference>
<gene>
    <name evidence="2" type="ORF">GJQ69_01125</name>
</gene>
<proteinExistence type="predicted"/>
<sequence>MTFKDFVELTRPVIGGRGGVQKYVRSLFDAILTDDGRDILDDYSDSSYKAYANGTTQITEIAKAMSPHLDQVEFASFIFEFGESAQLELCERFKPYLPEINARNVGDEIADLFAGIIRTAAAVKRKSSTSPEDDAEPIEAEVVDDEKPSGAATEDPKMTVIQHQINVIQNGEKNFNLTNNGTMNFKF</sequence>
<evidence type="ECO:0000256" key="1">
    <source>
        <dbReference type="SAM" id="MobiDB-lite"/>
    </source>
</evidence>
<accession>A0A859DQZ9</accession>
<evidence type="ECO:0000313" key="2">
    <source>
        <dbReference type="EMBL" id="QKN23212.1"/>
    </source>
</evidence>
<evidence type="ECO:0000313" key="3">
    <source>
        <dbReference type="Proteomes" id="UP000501316"/>
    </source>
</evidence>
<reference evidence="2 3" key="1">
    <citation type="submission" date="2019-11" db="EMBL/GenBank/DDBJ databases">
        <authorList>
            <person name="Ren C."/>
            <person name="Wang H."/>
            <person name="Xu Y."/>
        </authorList>
    </citation>
    <scope>NUCLEOTIDE SEQUENCE [LARGE SCALE GENOMIC DNA]</scope>
    <source>
        <strain evidence="2 3">LBM 19010</strain>
    </source>
</reference>
<dbReference type="EMBL" id="CP046051">
    <property type="protein sequence ID" value="QKN23212.1"/>
    <property type="molecule type" value="Genomic_DNA"/>
</dbReference>
<organism evidence="2 3">
    <name type="scientific">Caproicibacterium lactatifermentans</name>
    <dbReference type="NCBI Taxonomy" id="2666138"/>
    <lineage>
        <taxon>Bacteria</taxon>
        <taxon>Bacillati</taxon>
        <taxon>Bacillota</taxon>
        <taxon>Clostridia</taxon>
        <taxon>Eubacteriales</taxon>
        <taxon>Oscillospiraceae</taxon>
        <taxon>Caproicibacterium</taxon>
    </lineage>
</organism>
<protein>
    <submittedName>
        <fullName evidence="2">Uncharacterized protein</fullName>
    </submittedName>
</protein>
<name>A0A859DQZ9_9FIRM</name>
<feature type="region of interest" description="Disordered" evidence="1">
    <location>
        <begin position="125"/>
        <end position="156"/>
    </location>
</feature>
<dbReference type="RefSeq" id="WP_174192736.1">
    <property type="nucleotide sequence ID" value="NZ_CP046051.1"/>
</dbReference>